<name>A0ABY7D5N3_9BASI</name>
<feature type="compositionally biased region" description="Basic and acidic residues" evidence="1">
    <location>
        <begin position="84"/>
        <end position="93"/>
    </location>
</feature>
<organism evidence="2 3">
    <name type="scientific">Puccinia triticina</name>
    <dbReference type="NCBI Taxonomy" id="208348"/>
    <lineage>
        <taxon>Eukaryota</taxon>
        <taxon>Fungi</taxon>
        <taxon>Dikarya</taxon>
        <taxon>Basidiomycota</taxon>
        <taxon>Pucciniomycotina</taxon>
        <taxon>Pucciniomycetes</taxon>
        <taxon>Pucciniales</taxon>
        <taxon>Pucciniaceae</taxon>
        <taxon>Puccinia</taxon>
    </lineage>
</organism>
<proteinExistence type="predicted"/>
<dbReference type="RefSeq" id="XP_053026850.1">
    <property type="nucleotide sequence ID" value="XM_053162866.1"/>
</dbReference>
<sequence>MGRNGRKKCLEALARITLHADLTQSLDPEDLVAGGARRDPPSSRGSNLVDVIHSDLVNCKHLRASSGCEGLALRLGRRDLKDRLYHNDSHSATEKSFSSQQQPQQST</sequence>
<gene>
    <name evidence="2" type="ORF">PtA15_14A177</name>
</gene>
<dbReference type="Proteomes" id="UP001164743">
    <property type="component" value="Chromosome 14A"/>
</dbReference>
<keyword evidence="3" id="KW-1185">Reference proteome</keyword>
<evidence type="ECO:0000256" key="1">
    <source>
        <dbReference type="SAM" id="MobiDB-lite"/>
    </source>
</evidence>
<dbReference type="GeneID" id="77803761"/>
<evidence type="ECO:0000313" key="2">
    <source>
        <dbReference type="EMBL" id="WAQ91295.1"/>
    </source>
</evidence>
<reference evidence="2" key="1">
    <citation type="submission" date="2022-10" db="EMBL/GenBank/DDBJ databases">
        <title>Puccinia triticina Genome sequencing and assembly.</title>
        <authorList>
            <person name="Li C."/>
        </authorList>
    </citation>
    <scope>NUCLEOTIDE SEQUENCE</scope>
    <source>
        <strain evidence="2">Pt15</strain>
    </source>
</reference>
<feature type="region of interest" description="Disordered" evidence="1">
    <location>
        <begin position="84"/>
        <end position="107"/>
    </location>
</feature>
<dbReference type="EMBL" id="CP110434">
    <property type="protein sequence ID" value="WAQ91295.1"/>
    <property type="molecule type" value="Genomic_DNA"/>
</dbReference>
<evidence type="ECO:0000313" key="3">
    <source>
        <dbReference type="Proteomes" id="UP001164743"/>
    </source>
</evidence>
<accession>A0ABY7D5N3</accession>
<protein>
    <submittedName>
        <fullName evidence="2">Uncharacterized protein</fullName>
    </submittedName>
</protein>
<feature type="compositionally biased region" description="Low complexity" evidence="1">
    <location>
        <begin position="96"/>
        <end position="107"/>
    </location>
</feature>